<dbReference type="EMBL" id="CAJOBB010020727">
    <property type="protein sequence ID" value="CAF4370003.1"/>
    <property type="molecule type" value="Genomic_DNA"/>
</dbReference>
<dbReference type="AlphaFoldDB" id="A0A820MBC4"/>
<sequence length="190" mass="22026">LLVQVIRLKKSVRKPIDRIQSFSNTRKSPNYKQQVTNIIDIDRQVDISFPSLNYAPQIDMEIIGMTFNVENHKIEKIIQESENQYFRRVTIQLEQTNDINQLLSLPIAFFNTNNIKLKRTKTVVDQTSFVLKTPINDRQTLLAENRVRLYISLLIGNTVAVTLINLSTTNEQIFLVQCNTNIGNDLFLFI</sequence>
<protein>
    <submittedName>
        <fullName evidence="1">Uncharacterized protein</fullName>
    </submittedName>
</protein>
<evidence type="ECO:0000313" key="1">
    <source>
        <dbReference type="EMBL" id="CAF4370003.1"/>
    </source>
</evidence>
<organism evidence="1 2">
    <name type="scientific">Adineta steineri</name>
    <dbReference type="NCBI Taxonomy" id="433720"/>
    <lineage>
        <taxon>Eukaryota</taxon>
        <taxon>Metazoa</taxon>
        <taxon>Spiralia</taxon>
        <taxon>Gnathifera</taxon>
        <taxon>Rotifera</taxon>
        <taxon>Eurotatoria</taxon>
        <taxon>Bdelloidea</taxon>
        <taxon>Adinetida</taxon>
        <taxon>Adinetidae</taxon>
        <taxon>Adineta</taxon>
    </lineage>
</organism>
<gene>
    <name evidence="1" type="ORF">KXQ929_LOCUS49306</name>
</gene>
<proteinExistence type="predicted"/>
<evidence type="ECO:0000313" key="2">
    <source>
        <dbReference type="Proteomes" id="UP000663868"/>
    </source>
</evidence>
<feature type="non-terminal residue" evidence="1">
    <location>
        <position position="1"/>
    </location>
</feature>
<comment type="caution">
    <text evidence="1">The sequence shown here is derived from an EMBL/GenBank/DDBJ whole genome shotgun (WGS) entry which is preliminary data.</text>
</comment>
<dbReference type="Proteomes" id="UP000663868">
    <property type="component" value="Unassembled WGS sequence"/>
</dbReference>
<name>A0A820MBC4_9BILA</name>
<reference evidence="1" key="1">
    <citation type="submission" date="2021-02" db="EMBL/GenBank/DDBJ databases">
        <authorList>
            <person name="Nowell W R."/>
        </authorList>
    </citation>
    <scope>NUCLEOTIDE SEQUENCE</scope>
</reference>
<accession>A0A820MBC4</accession>